<name>A0ACC1KSD2_9FUNG</name>
<protein>
    <submittedName>
        <fullName evidence="1">Uncharacterized protein</fullName>
    </submittedName>
</protein>
<proteinExistence type="predicted"/>
<keyword evidence="2" id="KW-1185">Reference proteome</keyword>
<dbReference type="Proteomes" id="UP001140087">
    <property type="component" value="Unassembled WGS sequence"/>
</dbReference>
<reference evidence="1" key="1">
    <citation type="submission" date="2022-07" db="EMBL/GenBank/DDBJ databases">
        <title>Phylogenomic reconstructions and comparative analyses of Kickxellomycotina fungi.</title>
        <authorList>
            <person name="Reynolds N.K."/>
            <person name="Stajich J.E."/>
            <person name="Barry K."/>
            <person name="Grigoriev I.V."/>
            <person name="Crous P."/>
            <person name="Smith M.E."/>
        </authorList>
    </citation>
    <scope>NUCLEOTIDE SEQUENCE</scope>
    <source>
        <strain evidence="1">BCRC 34780</strain>
    </source>
</reference>
<evidence type="ECO:0000313" key="1">
    <source>
        <dbReference type="EMBL" id="KAJ2793873.1"/>
    </source>
</evidence>
<sequence>MPHAKSEGLNMRKSSMSDISPSSSFQALPEHFKPSSTRARFEELASTYRNTDDQQGRTLARLDDVAAKESEIVRLIQMAKAGRLPPTDQIVDAMGRLDFAKMRENATTLQGKKVIDRARDMTSAGTKAFEEVNRDDDVQEIIERLDIARRKTADDRKAMARKAKSGTAEPADAPAISGKDFMVLAKGVATSADYRRSFVDLFRLLGDIMLSKGPTAADTESLVERMRALAMDMHGSSDMR</sequence>
<comment type="caution">
    <text evidence="1">The sequence shown here is derived from an EMBL/GenBank/DDBJ whole genome shotgun (WGS) entry which is preliminary data.</text>
</comment>
<organism evidence="1 2">
    <name type="scientific">Coemansia helicoidea</name>
    <dbReference type="NCBI Taxonomy" id="1286919"/>
    <lineage>
        <taxon>Eukaryota</taxon>
        <taxon>Fungi</taxon>
        <taxon>Fungi incertae sedis</taxon>
        <taxon>Zoopagomycota</taxon>
        <taxon>Kickxellomycotina</taxon>
        <taxon>Kickxellomycetes</taxon>
        <taxon>Kickxellales</taxon>
        <taxon>Kickxellaceae</taxon>
        <taxon>Coemansia</taxon>
    </lineage>
</organism>
<evidence type="ECO:0000313" key="2">
    <source>
        <dbReference type="Proteomes" id="UP001140087"/>
    </source>
</evidence>
<feature type="non-terminal residue" evidence="1">
    <location>
        <position position="240"/>
    </location>
</feature>
<gene>
    <name evidence="1" type="ORF">H4R21_005724</name>
</gene>
<dbReference type="EMBL" id="JANBUN010002713">
    <property type="protein sequence ID" value="KAJ2793873.1"/>
    <property type="molecule type" value="Genomic_DNA"/>
</dbReference>
<accession>A0ACC1KSD2</accession>